<sequence length="52" mass="5872">MGLPSDLKVTVSILNVEAFFRSPPKSPSTGSRARKQTRRRFNKPEAFKVIKP</sequence>
<reference evidence="2" key="1">
    <citation type="journal article" date="2019" name="bioRxiv">
        <title>The Genome of the Zebra Mussel, Dreissena polymorpha: A Resource for Invasive Species Research.</title>
        <authorList>
            <person name="McCartney M.A."/>
            <person name="Auch B."/>
            <person name="Kono T."/>
            <person name="Mallez S."/>
            <person name="Zhang Y."/>
            <person name="Obille A."/>
            <person name="Becker A."/>
            <person name="Abrahante J.E."/>
            <person name="Garbe J."/>
            <person name="Badalamenti J.P."/>
            <person name="Herman A."/>
            <person name="Mangelson H."/>
            <person name="Liachko I."/>
            <person name="Sullivan S."/>
            <person name="Sone E.D."/>
            <person name="Koren S."/>
            <person name="Silverstein K.A.T."/>
            <person name="Beckman K.B."/>
            <person name="Gohl D.M."/>
        </authorList>
    </citation>
    <scope>NUCLEOTIDE SEQUENCE</scope>
    <source>
        <strain evidence="2">Duluth1</strain>
        <tissue evidence="2">Whole animal</tissue>
    </source>
</reference>
<proteinExistence type="predicted"/>
<evidence type="ECO:0000313" key="2">
    <source>
        <dbReference type="EMBL" id="KAH3852480.1"/>
    </source>
</evidence>
<feature type="compositionally biased region" description="Basic residues" evidence="1">
    <location>
        <begin position="32"/>
        <end position="41"/>
    </location>
</feature>
<dbReference type="Proteomes" id="UP000828390">
    <property type="component" value="Unassembled WGS sequence"/>
</dbReference>
<keyword evidence="3" id="KW-1185">Reference proteome</keyword>
<name>A0A9D4R415_DREPO</name>
<feature type="region of interest" description="Disordered" evidence="1">
    <location>
        <begin position="22"/>
        <end position="52"/>
    </location>
</feature>
<reference evidence="2" key="2">
    <citation type="submission" date="2020-11" db="EMBL/GenBank/DDBJ databases">
        <authorList>
            <person name="McCartney M.A."/>
            <person name="Auch B."/>
            <person name="Kono T."/>
            <person name="Mallez S."/>
            <person name="Becker A."/>
            <person name="Gohl D.M."/>
            <person name="Silverstein K.A.T."/>
            <person name="Koren S."/>
            <person name="Bechman K.B."/>
            <person name="Herman A."/>
            <person name="Abrahante J.E."/>
            <person name="Garbe J."/>
        </authorList>
    </citation>
    <scope>NUCLEOTIDE SEQUENCE</scope>
    <source>
        <strain evidence="2">Duluth1</strain>
        <tissue evidence="2">Whole animal</tissue>
    </source>
</reference>
<evidence type="ECO:0000313" key="3">
    <source>
        <dbReference type="Proteomes" id="UP000828390"/>
    </source>
</evidence>
<dbReference type="EMBL" id="JAIWYP010000003">
    <property type="protein sequence ID" value="KAH3852480.1"/>
    <property type="molecule type" value="Genomic_DNA"/>
</dbReference>
<evidence type="ECO:0000256" key="1">
    <source>
        <dbReference type="SAM" id="MobiDB-lite"/>
    </source>
</evidence>
<dbReference type="AlphaFoldDB" id="A0A9D4R415"/>
<comment type="caution">
    <text evidence="2">The sequence shown here is derived from an EMBL/GenBank/DDBJ whole genome shotgun (WGS) entry which is preliminary data.</text>
</comment>
<organism evidence="2 3">
    <name type="scientific">Dreissena polymorpha</name>
    <name type="common">Zebra mussel</name>
    <name type="synonym">Mytilus polymorpha</name>
    <dbReference type="NCBI Taxonomy" id="45954"/>
    <lineage>
        <taxon>Eukaryota</taxon>
        <taxon>Metazoa</taxon>
        <taxon>Spiralia</taxon>
        <taxon>Lophotrochozoa</taxon>
        <taxon>Mollusca</taxon>
        <taxon>Bivalvia</taxon>
        <taxon>Autobranchia</taxon>
        <taxon>Heteroconchia</taxon>
        <taxon>Euheterodonta</taxon>
        <taxon>Imparidentia</taxon>
        <taxon>Neoheterodontei</taxon>
        <taxon>Myida</taxon>
        <taxon>Dreissenoidea</taxon>
        <taxon>Dreissenidae</taxon>
        <taxon>Dreissena</taxon>
    </lineage>
</organism>
<gene>
    <name evidence="2" type="ORF">DPMN_094990</name>
</gene>
<accession>A0A9D4R415</accession>
<protein>
    <submittedName>
        <fullName evidence="2">Uncharacterized protein</fullName>
    </submittedName>
</protein>
<feature type="compositionally biased region" description="Basic and acidic residues" evidence="1">
    <location>
        <begin position="42"/>
        <end position="52"/>
    </location>
</feature>